<dbReference type="Proteomes" id="UP000095192">
    <property type="component" value="Unassembled WGS sequence"/>
</dbReference>
<dbReference type="NCBIfam" id="NF001097">
    <property type="entry name" value="PRK00129.1"/>
    <property type="match status" value="1"/>
</dbReference>
<evidence type="ECO:0000256" key="6">
    <source>
        <dbReference type="ARBA" id="ARBA00022676"/>
    </source>
</evidence>
<dbReference type="FunFam" id="3.40.50.2020:FF:000023">
    <property type="entry name" value="Probable uracil phosphoribosyltransferase"/>
    <property type="match status" value="1"/>
</dbReference>
<dbReference type="AlphaFoldDB" id="A0A1D3D4W3"/>
<evidence type="ECO:0000256" key="5">
    <source>
        <dbReference type="ARBA" id="ARBA00022533"/>
    </source>
</evidence>
<feature type="domain" description="Phosphoribosyltransferase" evidence="10">
    <location>
        <begin position="43"/>
        <end position="230"/>
    </location>
</feature>
<comment type="cofactor">
    <cofactor evidence="1">
        <name>Mg(2+)</name>
        <dbReference type="ChEBI" id="CHEBI:18420"/>
    </cofactor>
</comment>
<dbReference type="InterPro" id="IPR029057">
    <property type="entry name" value="PRTase-like"/>
</dbReference>
<dbReference type="VEuPathDB" id="ToxoDB:cyc_05652"/>
<comment type="similarity">
    <text evidence="3">Belongs to the UPRTase family.</text>
</comment>
<evidence type="ECO:0000256" key="8">
    <source>
        <dbReference type="ARBA" id="ARBA00022741"/>
    </source>
</evidence>
<evidence type="ECO:0000313" key="11">
    <source>
        <dbReference type="EMBL" id="OEH78492.1"/>
    </source>
</evidence>
<evidence type="ECO:0000256" key="7">
    <source>
        <dbReference type="ARBA" id="ARBA00022679"/>
    </source>
</evidence>
<evidence type="ECO:0000256" key="9">
    <source>
        <dbReference type="ARBA" id="ARBA00023134"/>
    </source>
</evidence>
<accession>A0A1D3D4W3</accession>
<keyword evidence="8" id="KW-0547">Nucleotide-binding</keyword>
<evidence type="ECO:0000256" key="2">
    <source>
        <dbReference type="ARBA" id="ARBA00005180"/>
    </source>
</evidence>
<evidence type="ECO:0000259" key="10">
    <source>
        <dbReference type="Pfam" id="PF14681"/>
    </source>
</evidence>
<dbReference type="GO" id="GO:0004845">
    <property type="term" value="F:uracil phosphoribosyltransferase activity"/>
    <property type="evidence" value="ECO:0007669"/>
    <property type="project" value="UniProtKB-EC"/>
</dbReference>
<dbReference type="InterPro" id="IPR000836">
    <property type="entry name" value="PRTase_dom"/>
</dbReference>
<comment type="caution">
    <text evidence="11">The sequence shown here is derived from an EMBL/GenBank/DDBJ whole genome shotgun (WGS) entry which is preliminary data.</text>
</comment>
<evidence type="ECO:0000313" key="12">
    <source>
        <dbReference type="Proteomes" id="UP000095192"/>
    </source>
</evidence>
<dbReference type="EMBL" id="JROU02000708">
    <property type="protein sequence ID" value="OEH78492.1"/>
    <property type="molecule type" value="Genomic_DNA"/>
</dbReference>
<evidence type="ECO:0000256" key="1">
    <source>
        <dbReference type="ARBA" id="ARBA00001946"/>
    </source>
</evidence>
<keyword evidence="12" id="KW-1185">Reference proteome</keyword>
<keyword evidence="6 11" id="KW-0328">Glycosyltransferase</keyword>
<evidence type="ECO:0000256" key="3">
    <source>
        <dbReference type="ARBA" id="ARBA00009516"/>
    </source>
</evidence>
<dbReference type="InParanoid" id="A0A1D3D4W3"/>
<name>A0A1D3D4W3_9EIME</name>
<comment type="pathway">
    <text evidence="2">Pyrimidine metabolism; UMP biosynthesis via salvage pathway; UMP from uracil: step 1/1.</text>
</comment>
<reference evidence="11 12" key="1">
    <citation type="journal article" date="2016" name="BMC Genomics">
        <title>Comparative genomics reveals Cyclospora cayetanensis possesses coccidia-like metabolism and invasion components but unique surface antigens.</title>
        <authorList>
            <person name="Liu S."/>
            <person name="Wang L."/>
            <person name="Zheng H."/>
            <person name="Xu Z."/>
            <person name="Roellig D.M."/>
            <person name="Li N."/>
            <person name="Frace M.A."/>
            <person name="Tang K."/>
            <person name="Arrowood M.J."/>
            <person name="Moss D.M."/>
            <person name="Zhang L."/>
            <person name="Feng Y."/>
            <person name="Xiao L."/>
        </authorList>
    </citation>
    <scope>NUCLEOTIDE SEQUENCE [LARGE SCALE GENOMIC DNA]</scope>
    <source>
        <strain evidence="11 12">CHN_HEN01</strain>
    </source>
</reference>
<dbReference type="GO" id="GO:0005525">
    <property type="term" value="F:GTP binding"/>
    <property type="evidence" value="ECO:0007669"/>
    <property type="project" value="UniProtKB-KW"/>
</dbReference>
<keyword evidence="9" id="KW-0342">GTP-binding</keyword>
<protein>
    <recommendedName>
        <fullName evidence="4">uracil phosphoribosyltransferase</fullName>
        <ecNumber evidence="4">2.4.2.9</ecNumber>
    </recommendedName>
</protein>
<keyword evidence="5" id="KW-0021">Allosteric enzyme</keyword>
<sequence length="265" mass="28953">MSDQIMAKKSPETSTFCPSEEEQSLITEVLSKHPRMMLIRQTTQLRAIMTIIRIFYADRAIRLLIEEALNVLPFAPRVVTTPLGAQYEGLAFGSGLCGVSIVRAGESMESALRAVCRGCTIGKILIQRDEETAEPVLYYVKLPKDVASRSVLLMDPMCATGGSVARAVSVLKSHGVTEENIVFATLMAAPPGIDRVLKEFPGIRIICGSIEAGLNDKNFLVPGIGDFGDRHGGEEGDRDAAATLGNTRAVTRKWRTCLWIKAWQE</sequence>
<dbReference type="GO" id="GO:0008655">
    <property type="term" value="P:pyrimidine-containing compound salvage"/>
    <property type="evidence" value="ECO:0007669"/>
    <property type="project" value="UniProtKB-ARBA"/>
</dbReference>
<dbReference type="Pfam" id="PF14681">
    <property type="entry name" value="UPRTase"/>
    <property type="match status" value="1"/>
</dbReference>
<dbReference type="SUPFAM" id="SSF53271">
    <property type="entry name" value="PRTase-like"/>
    <property type="match status" value="1"/>
</dbReference>
<dbReference type="CDD" id="cd06223">
    <property type="entry name" value="PRTases_typeI"/>
    <property type="match status" value="1"/>
</dbReference>
<organism evidence="11 12">
    <name type="scientific">Cyclospora cayetanensis</name>
    <dbReference type="NCBI Taxonomy" id="88456"/>
    <lineage>
        <taxon>Eukaryota</taxon>
        <taxon>Sar</taxon>
        <taxon>Alveolata</taxon>
        <taxon>Apicomplexa</taxon>
        <taxon>Conoidasida</taxon>
        <taxon>Coccidia</taxon>
        <taxon>Eucoccidiorida</taxon>
        <taxon>Eimeriorina</taxon>
        <taxon>Eimeriidae</taxon>
        <taxon>Cyclospora</taxon>
    </lineage>
</organism>
<dbReference type="EC" id="2.4.2.9" evidence="4"/>
<proteinExistence type="inferred from homology"/>
<gene>
    <name evidence="11" type="ORF">cyc_05652</name>
</gene>
<dbReference type="Gene3D" id="3.40.50.2020">
    <property type="match status" value="1"/>
</dbReference>
<dbReference type="VEuPathDB" id="ToxoDB:LOC34621975"/>
<evidence type="ECO:0000256" key="4">
    <source>
        <dbReference type="ARBA" id="ARBA00011894"/>
    </source>
</evidence>
<keyword evidence="7" id="KW-0808">Transferase</keyword>